<dbReference type="Ensembl" id="ENSSTUT00000103297.1">
    <property type="protein sequence ID" value="ENSSTUP00000096161.1"/>
    <property type="gene ID" value="ENSSTUG00000041728.1"/>
</dbReference>
<dbReference type="OMA" id="DIYFFPD"/>
<keyword evidence="3" id="KW-0067">ATP-binding</keyword>
<dbReference type="PROSITE" id="PS51455">
    <property type="entry name" value="PIPK"/>
    <property type="match status" value="1"/>
</dbReference>
<evidence type="ECO:0000256" key="4">
    <source>
        <dbReference type="SAM" id="MobiDB-lite"/>
    </source>
</evidence>
<evidence type="ECO:0000259" key="5">
    <source>
        <dbReference type="PROSITE" id="PS51455"/>
    </source>
</evidence>
<evidence type="ECO:0000256" key="3">
    <source>
        <dbReference type="PROSITE-ProRule" id="PRU00781"/>
    </source>
</evidence>
<dbReference type="Gene3D" id="3.30.800.10">
    <property type="entry name" value="Phosphatidylinositol Phosphate Kinase II Beta"/>
    <property type="match status" value="1"/>
</dbReference>
<dbReference type="PANTHER" id="PTHR23086">
    <property type="entry name" value="PHOSPHATIDYLINOSITOL-4-PHOSPHATE 5-KINASE"/>
    <property type="match status" value="1"/>
</dbReference>
<dbReference type="GO" id="GO:0005886">
    <property type="term" value="C:plasma membrane"/>
    <property type="evidence" value="ECO:0007669"/>
    <property type="project" value="TreeGrafter"/>
</dbReference>
<dbReference type="SMART" id="SM00330">
    <property type="entry name" value="PIPKc"/>
    <property type="match status" value="1"/>
</dbReference>
<dbReference type="GO" id="GO:0005737">
    <property type="term" value="C:cytoplasm"/>
    <property type="evidence" value="ECO:0007669"/>
    <property type="project" value="UniProtKB-SubCell"/>
</dbReference>
<dbReference type="InterPro" id="IPR023610">
    <property type="entry name" value="PInositol-4/5-P-5/4-kinase"/>
</dbReference>
<dbReference type="GO" id="GO:0016308">
    <property type="term" value="F:1-phosphatidylinositol-4-phosphate 5-kinase activity"/>
    <property type="evidence" value="ECO:0007669"/>
    <property type="project" value="TreeGrafter"/>
</dbReference>
<dbReference type="AlphaFoldDB" id="A0A674DKH4"/>
<feature type="region of interest" description="Disordered" evidence="4">
    <location>
        <begin position="485"/>
        <end position="509"/>
    </location>
</feature>
<reference evidence="6" key="1">
    <citation type="submission" date="2025-08" db="UniProtKB">
        <authorList>
            <consortium name="Ensembl"/>
        </authorList>
    </citation>
    <scope>IDENTIFICATION</scope>
</reference>
<keyword evidence="3" id="KW-0808">Transferase</keyword>
<feature type="region of interest" description="Disordered" evidence="4">
    <location>
        <begin position="1"/>
        <end position="39"/>
    </location>
</feature>
<sequence>MCLNHSAPSSGQQLPGVSGLPGQGKRMGHRGVDASGETTYKKTTSSALKGAIQLGIGYTVGNLSSKPERDVLMQDFYVVESIFFPSEGSNLTPAHHFPDFRFKTYAPVAFRYFRELFGIRPDDYLYSLCNEPLIELSNPGASGSVFYLTKDDEFIIKTVMHKEAEFLQKLLPGYYMNLNQNPRTLLPKFFGLYCIQSGGKNIRMVVMNNVLPRAVRMHLKFDLKGSTYKRCASKKERQKAKPTFKDLDFMQDLQDGLMLDQDMYSALVKTLQRDCLVLESFKIMDYSLLLGVHNIDQAEREQQMEGGEKDEKRPVAQKALYSTAMESIQGGAACGESIETDDTMGGIPAVNGKGERLLLYIGIIDILQSYRLIKKLEHTWKAMVHDGDTVSVHRPGFYADRFFKFMSSTTMQPPPPPITFTHSTFTQPYHFNLAVNGDWMQVFCQPVLILSPPSLFLSGRPDLLPCTPPSFEEATTASIATTLSSTTSLSIPERSPSDAGAEHPRYRYQNNSSERRYRYGHNVLFLEHVFMTHVEHVLFMRRKQEEENKSRCIFKQ</sequence>
<dbReference type="InterPro" id="IPR027483">
    <property type="entry name" value="PInositol-4-P-4/5-kinase_C_sf"/>
</dbReference>
<feature type="compositionally biased region" description="Polar residues" evidence="4">
    <location>
        <begin position="1"/>
        <end position="15"/>
    </location>
</feature>
<accession>A0A674DKH4</accession>
<evidence type="ECO:0000313" key="7">
    <source>
        <dbReference type="Proteomes" id="UP000472277"/>
    </source>
</evidence>
<keyword evidence="3" id="KW-0418">Kinase</keyword>
<dbReference type="Pfam" id="PF01504">
    <property type="entry name" value="PIP5K"/>
    <property type="match status" value="1"/>
</dbReference>
<keyword evidence="7" id="KW-1185">Reference proteome</keyword>
<comment type="subcellular location">
    <subcellularLocation>
        <location evidence="1">Cytoplasm</location>
    </subcellularLocation>
</comment>
<dbReference type="SUPFAM" id="SSF56104">
    <property type="entry name" value="SAICAR synthase-like"/>
    <property type="match status" value="1"/>
</dbReference>
<evidence type="ECO:0000256" key="1">
    <source>
        <dbReference type="ARBA" id="ARBA00004496"/>
    </source>
</evidence>
<dbReference type="InterPro" id="IPR002498">
    <property type="entry name" value="PInositol-4-P-4/5-kinase_core"/>
</dbReference>
<evidence type="ECO:0000313" key="6">
    <source>
        <dbReference type="Ensembl" id="ENSSTUP00000096161.1"/>
    </source>
</evidence>
<dbReference type="GO" id="GO:0005524">
    <property type="term" value="F:ATP binding"/>
    <property type="evidence" value="ECO:0007669"/>
    <property type="project" value="UniProtKB-UniRule"/>
</dbReference>
<dbReference type="InterPro" id="IPR027484">
    <property type="entry name" value="PInositol-4-P-5-kinase_N"/>
</dbReference>
<dbReference type="GeneTree" id="ENSGT00940000159258"/>
<feature type="domain" description="PIPK" evidence="5">
    <location>
        <begin position="44"/>
        <end position="410"/>
    </location>
</feature>
<gene>
    <name evidence="6" type="primary">PIP5K1C</name>
    <name evidence="6" type="synonym">pip5k1ca</name>
</gene>
<dbReference type="FunFam" id="3.30.800.10:FF:000001">
    <property type="entry name" value="phosphatidylinositol 4-phosphate 5-kinase type-1 gamma"/>
    <property type="match status" value="1"/>
</dbReference>
<proteinExistence type="predicted"/>
<protein>
    <submittedName>
        <fullName evidence="6">Phosphatidylinositol-4-phosphate 5-kinase type 1 gamma</fullName>
    </submittedName>
</protein>
<keyword evidence="3" id="KW-0547">Nucleotide-binding</keyword>
<evidence type="ECO:0000256" key="2">
    <source>
        <dbReference type="ARBA" id="ARBA00022490"/>
    </source>
</evidence>
<keyword evidence="2" id="KW-0963">Cytoplasm</keyword>
<dbReference type="GO" id="GO:0046854">
    <property type="term" value="P:phosphatidylinositol phosphate biosynthetic process"/>
    <property type="evidence" value="ECO:0007669"/>
    <property type="project" value="TreeGrafter"/>
</dbReference>
<dbReference type="Gene3D" id="3.30.810.10">
    <property type="entry name" value="2-Layer Sandwich"/>
    <property type="match status" value="1"/>
</dbReference>
<dbReference type="PANTHER" id="PTHR23086:SF26">
    <property type="entry name" value="PHOSPHATIDYLINOSITOL 4-PHOSPHATE 5-KINASE TYPE-1 GAMMA"/>
    <property type="match status" value="1"/>
</dbReference>
<organism evidence="6 7">
    <name type="scientific">Salmo trutta</name>
    <name type="common">Brown trout</name>
    <dbReference type="NCBI Taxonomy" id="8032"/>
    <lineage>
        <taxon>Eukaryota</taxon>
        <taxon>Metazoa</taxon>
        <taxon>Chordata</taxon>
        <taxon>Craniata</taxon>
        <taxon>Vertebrata</taxon>
        <taxon>Euteleostomi</taxon>
        <taxon>Actinopterygii</taxon>
        <taxon>Neopterygii</taxon>
        <taxon>Teleostei</taxon>
        <taxon>Protacanthopterygii</taxon>
        <taxon>Salmoniformes</taxon>
        <taxon>Salmonidae</taxon>
        <taxon>Salmoninae</taxon>
        <taxon>Salmo</taxon>
    </lineage>
</organism>
<dbReference type="Proteomes" id="UP000472277">
    <property type="component" value="Chromosome 22"/>
</dbReference>
<reference evidence="6" key="2">
    <citation type="submission" date="2025-09" db="UniProtKB">
        <authorList>
            <consortium name="Ensembl"/>
        </authorList>
    </citation>
    <scope>IDENTIFICATION</scope>
</reference>
<name>A0A674DKH4_SALTR</name>